<feature type="chain" id="PRO_5039216194" description="SH3b domain-containing protein" evidence="1">
    <location>
        <begin position="25"/>
        <end position="212"/>
    </location>
</feature>
<evidence type="ECO:0000259" key="2">
    <source>
        <dbReference type="PROSITE" id="PS51781"/>
    </source>
</evidence>
<accession>A0A918ARU1</accession>
<evidence type="ECO:0000313" key="4">
    <source>
        <dbReference type="Proteomes" id="UP000639606"/>
    </source>
</evidence>
<evidence type="ECO:0000313" key="3">
    <source>
        <dbReference type="EMBL" id="GGP74889.1"/>
    </source>
</evidence>
<dbReference type="InterPro" id="IPR003646">
    <property type="entry name" value="SH3-like_bac-type"/>
</dbReference>
<dbReference type="PROSITE" id="PS51781">
    <property type="entry name" value="SH3B"/>
    <property type="match status" value="1"/>
</dbReference>
<keyword evidence="4" id="KW-1185">Reference proteome</keyword>
<evidence type="ECO:0000256" key="1">
    <source>
        <dbReference type="SAM" id="SignalP"/>
    </source>
</evidence>
<name>A0A918ARU1_9PSEU</name>
<reference evidence="3" key="1">
    <citation type="journal article" date="2014" name="Int. J. Syst. Evol. Microbiol.">
        <title>Complete genome sequence of Corynebacterium casei LMG S-19264T (=DSM 44701T), isolated from a smear-ripened cheese.</title>
        <authorList>
            <consortium name="US DOE Joint Genome Institute (JGI-PGF)"/>
            <person name="Walter F."/>
            <person name="Albersmeier A."/>
            <person name="Kalinowski J."/>
            <person name="Ruckert C."/>
        </authorList>
    </citation>
    <scope>NUCLEOTIDE SEQUENCE</scope>
    <source>
        <strain evidence="3">JCM 3313</strain>
    </source>
</reference>
<comment type="caution">
    <text evidence="3">The sequence shown here is derived from an EMBL/GenBank/DDBJ whole genome shotgun (WGS) entry which is preliminary data.</text>
</comment>
<reference evidence="3" key="2">
    <citation type="submission" date="2020-09" db="EMBL/GenBank/DDBJ databases">
        <authorList>
            <person name="Sun Q."/>
            <person name="Ohkuma M."/>
        </authorList>
    </citation>
    <scope>NUCLEOTIDE SEQUENCE</scope>
    <source>
        <strain evidence="3">JCM 3313</strain>
    </source>
</reference>
<dbReference type="EMBL" id="BMRG01000015">
    <property type="protein sequence ID" value="GGP74889.1"/>
    <property type="molecule type" value="Genomic_DNA"/>
</dbReference>
<dbReference type="Gene3D" id="2.30.30.40">
    <property type="entry name" value="SH3 Domains"/>
    <property type="match status" value="1"/>
</dbReference>
<gene>
    <name evidence="3" type="ORF">GCM10010185_55460</name>
</gene>
<organism evidence="3 4">
    <name type="scientific">Saccharothrix coeruleofusca</name>
    <dbReference type="NCBI Taxonomy" id="33919"/>
    <lineage>
        <taxon>Bacteria</taxon>
        <taxon>Bacillati</taxon>
        <taxon>Actinomycetota</taxon>
        <taxon>Actinomycetes</taxon>
        <taxon>Pseudonocardiales</taxon>
        <taxon>Pseudonocardiaceae</taxon>
        <taxon>Saccharothrix</taxon>
    </lineage>
</organism>
<dbReference type="Proteomes" id="UP000639606">
    <property type="component" value="Unassembled WGS sequence"/>
</dbReference>
<feature type="domain" description="SH3b" evidence="2">
    <location>
        <begin position="26"/>
        <end position="100"/>
    </location>
</feature>
<dbReference type="AlphaFoldDB" id="A0A918ARU1"/>
<sequence>MGAAAAVLITAAVGLAAGATPAVAAAATGTVVTAGDPLTVRRAPTTSATAIGSVANGTSVGIDCQLNGVSVAGPLGTTTIWDYVPALGGYISDGYVRTGSDGRVAPDCGVGTGSAACSTGACAGEAQFRSNGPRFSVYDRDADGKSAVVAYWLSNGTGPLYAWNSGGDGTVAERTVSATKGDWISYKVCVADYSATDPTLQSCSAGLTDYVA</sequence>
<feature type="signal peptide" evidence="1">
    <location>
        <begin position="1"/>
        <end position="24"/>
    </location>
</feature>
<protein>
    <recommendedName>
        <fullName evidence="2">SH3b domain-containing protein</fullName>
    </recommendedName>
</protein>
<keyword evidence="1" id="KW-0732">Signal</keyword>
<proteinExistence type="predicted"/>